<name>A0AAN9T545_9HEMI</name>
<gene>
    <name evidence="2" type="ORF">V9T40_010525</name>
</gene>
<evidence type="ECO:0000256" key="1">
    <source>
        <dbReference type="SAM" id="MobiDB-lite"/>
    </source>
</evidence>
<dbReference type="Proteomes" id="UP001367676">
    <property type="component" value="Unassembled WGS sequence"/>
</dbReference>
<protein>
    <submittedName>
        <fullName evidence="2">Uncharacterized protein</fullName>
    </submittedName>
</protein>
<reference evidence="2 3" key="1">
    <citation type="submission" date="2024-03" db="EMBL/GenBank/DDBJ databases">
        <title>Adaptation during the transition from Ophiocordyceps entomopathogen to insect associate is accompanied by gene loss and intensified selection.</title>
        <authorList>
            <person name="Ward C.M."/>
            <person name="Onetto C.A."/>
            <person name="Borneman A.R."/>
        </authorList>
    </citation>
    <scope>NUCLEOTIDE SEQUENCE [LARGE SCALE GENOMIC DNA]</scope>
    <source>
        <strain evidence="2">AWRI1</strain>
        <tissue evidence="2">Single Adult Female</tissue>
    </source>
</reference>
<organism evidence="2 3">
    <name type="scientific">Parthenolecanium corni</name>
    <dbReference type="NCBI Taxonomy" id="536013"/>
    <lineage>
        <taxon>Eukaryota</taxon>
        <taxon>Metazoa</taxon>
        <taxon>Ecdysozoa</taxon>
        <taxon>Arthropoda</taxon>
        <taxon>Hexapoda</taxon>
        <taxon>Insecta</taxon>
        <taxon>Pterygota</taxon>
        <taxon>Neoptera</taxon>
        <taxon>Paraneoptera</taxon>
        <taxon>Hemiptera</taxon>
        <taxon>Sternorrhyncha</taxon>
        <taxon>Coccoidea</taxon>
        <taxon>Coccidae</taxon>
        <taxon>Parthenolecanium</taxon>
    </lineage>
</organism>
<comment type="caution">
    <text evidence="2">The sequence shown here is derived from an EMBL/GenBank/DDBJ whole genome shotgun (WGS) entry which is preliminary data.</text>
</comment>
<evidence type="ECO:0000313" key="3">
    <source>
        <dbReference type="Proteomes" id="UP001367676"/>
    </source>
</evidence>
<proteinExistence type="predicted"/>
<dbReference type="EMBL" id="JBBCAQ010000037">
    <property type="protein sequence ID" value="KAK7573334.1"/>
    <property type="molecule type" value="Genomic_DNA"/>
</dbReference>
<keyword evidence="3" id="KW-1185">Reference proteome</keyword>
<accession>A0AAN9T545</accession>
<evidence type="ECO:0000313" key="2">
    <source>
        <dbReference type="EMBL" id="KAK7573334.1"/>
    </source>
</evidence>
<sequence>MKIRSDTSALDDYCVIKGRFVIVGLIVTRRRHLASSKFDPSASPSPSPSPIIRRAASLDAPRLATLRYEYEDTHSDSDSDSDKLYNRLFPVNGVRLRQNNYIKSRAASLCQARQARVPSNRIGEAAGASLR</sequence>
<feature type="region of interest" description="Disordered" evidence="1">
    <location>
        <begin position="34"/>
        <end position="54"/>
    </location>
</feature>
<dbReference type="AlphaFoldDB" id="A0AAN9T545"/>